<dbReference type="PROSITE" id="PS00687">
    <property type="entry name" value="ALDEHYDE_DEHYDR_GLU"/>
    <property type="match status" value="1"/>
</dbReference>
<evidence type="ECO:0000256" key="7">
    <source>
        <dbReference type="RuleBase" id="RU003345"/>
    </source>
</evidence>
<evidence type="ECO:0000256" key="4">
    <source>
        <dbReference type="PIRNR" id="PIRNR036492"/>
    </source>
</evidence>
<dbReference type="FunFam" id="3.40.605.10:FF:000004">
    <property type="entry name" value="Aldehyde dehydrogenase"/>
    <property type="match status" value="1"/>
</dbReference>
<dbReference type="InterPro" id="IPR016161">
    <property type="entry name" value="Ald_DH/histidinol_DH"/>
</dbReference>
<dbReference type="InterPro" id="IPR016160">
    <property type="entry name" value="Ald_DH_CS_CYS"/>
</dbReference>
<dbReference type="AlphaFoldDB" id="A0A5B2TVJ1"/>
<dbReference type="Proteomes" id="UP000323188">
    <property type="component" value="Unassembled WGS sequence"/>
</dbReference>
<dbReference type="Gene3D" id="3.40.309.10">
    <property type="entry name" value="Aldehyde Dehydrogenase, Chain A, domain 2"/>
    <property type="match status" value="1"/>
</dbReference>
<dbReference type="GO" id="GO:0006081">
    <property type="term" value="P:aldehyde metabolic process"/>
    <property type="evidence" value="ECO:0007669"/>
    <property type="project" value="InterPro"/>
</dbReference>
<keyword evidence="3" id="KW-0520">NAD</keyword>
<feature type="active site" evidence="5">
    <location>
        <position position="242"/>
    </location>
</feature>
<dbReference type="FunFam" id="3.40.309.10:FF:000003">
    <property type="entry name" value="Aldehyde dehydrogenase"/>
    <property type="match status" value="1"/>
</dbReference>
<dbReference type="EMBL" id="VUOE01000001">
    <property type="protein sequence ID" value="KAA2218412.1"/>
    <property type="molecule type" value="Genomic_DNA"/>
</dbReference>
<sequence length="457" mass="51690">MIASFVKKQREFFGSGATKDLKFRKSYLKKLRAAVITYEDRICDALYSDFKKPKFESLATETQFVLYELDETLKNINYWSKPKRVNSTWVNFPSSDWLYPQPYGNTLIIAPWNYPFLLTISPLIGALAAGNTAVLKPSEFTSSTSKIISEIITEVFPEDYVAVAEGGIETSQELLSLKWDYIFFTGSTKVGKIIYQKAAEHLTPVTLELGGKNPCIVDESASIAVSAKRIVWGKFLNCGQTCIAPDYILVHKKVKKDLVTELGKSISELYGPSVEDSPDLARIAHTSHYKDLKKMLTGQRILLGGDFNDQTQYMAPTLVDEPKLDSKIMQDEIFGPLLPIISYETEEDIHSYISNYEKPLALYVFSKRKKFREKIINAYSFGGGVMNDTLLHITNSTLPFGGVGASGIGRYHGKYSFDTFSHQKAIIKKSFWPEIPLRYPPYKLPEKLAKKLKFLFK</sequence>
<comment type="similarity">
    <text evidence="1 4 7">Belongs to the aldehyde dehydrogenase family.</text>
</comment>
<keyword evidence="2 4" id="KW-0560">Oxidoreductase</keyword>
<evidence type="ECO:0000313" key="10">
    <source>
        <dbReference type="Proteomes" id="UP000323188"/>
    </source>
</evidence>
<accession>A0A5B2TVJ1</accession>
<organism evidence="9 10">
    <name type="scientific">Maribacter flavus</name>
    <dbReference type="NCBI Taxonomy" id="1658664"/>
    <lineage>
        <taxon>Bacteria</taxon>
        <taxon>Pseudomonadati</taxon>
        <taxon>Bacteroidota</taxon>
        <taxon>Flavobacteriia</taxon>
        <taxon>Flavobacteriales</taxon>
        <taxon>Flavobacteriaceae</taxon>
        <taxon>Maribacter</taxon>
    </lineage>
</organism>
<evidence type="ECO:0000313" key="9">
    <source>
        <dbReference type="EMBL" id="KAA2218412.1"/>
    </source>
</evidence>
<dbReference type="CDD" id="cd07136">
    <property type="entry name" value="ALDH_YwdH-P39616"/>
    <property type="match status" value="1"/>
</dbReference>
<dbReference type="Gene3D" id="3.40.605.10">
    <property type="entry name" value="Aldehyde Dehydrogenase, Chain A, domain 1"/>
    <property type="match status" value="1"/>
</dbReference>
<dbReference type="InterPro" id="IPR012394">
    <property type="entry name" value="Aldehyde_DH_NAD(P)"/>
</dbReference>
<dbReference type="GO" id="GO:0004029">
    <property type="term" value="F:aldehyde dehydrogenase (NAD+) activity"/>
    <property type="evidence" value="ECO:0007669"/>
    <property type="project" value="TreeGrafter"/>
</dbReference>
<evidence type="ECO:0000256" key="5">
    <source>
        <dbReference type="PIRSR" id="PIRSR036492-1"/>
    </source>
</evidence>
<dbReference type="PANTHER" id="PTHR43570">
    <property type="entry name" value="ALDEHYDE DEHYDROGENASE"/>
    <property type="match status" value="1"/>
</dbReference>
<evidence type="ECO:0000256" key="3">
    <source>
        <dbReference type="ARBA" id="ARBA00023027"/>
    </source>
</evidence>
<dbReference type="RefSeq" id="WP_154917019.1">
    <property type="nucleotide sequence ID" value="NZ_VUOE01000001.1"/>
</dbReference>
<evidence type="ECO:0000256" key="6">
    <source>
        <dbReference type="PROSITE-ProRule" id="PRU10007"/>
    </source>
</evidence>
<feature type="active site" evidence="5 6">
    <location>
        <position position="208"/>
    </location>
</feature>
<proteinExistence type="inferred from homology"/>
<dbReference type="PROSITE" id="PS00070">
    <property type="entry name" value="ALDEHYDE_DEHYDR_CYS"/>
    <property type="match status" value="1"/>
</dbReference>
<dbReference type="InterPro" id="IPR015590">
    <property type="entry name" value="Aldehyde_DH_dom"/>
</dbReference>
<dbReference type="GO" id="GO:0005737">
    <property type="term" value="C:cytoplasm"/>
    <property type="evidence" value="ECO:0007669"/>
    <property type="project" value="TreeGrafter"/>
</dbReference>
<evidence type="ECO:0000256" key="1">
    <source>
        <dbReference type="ARBA" id="ARBA00009986"/>
    </source>
</evidence>
<comment type="caution">
    <text evidence="9">The sequence shown here is derived from an EMBL/GenBank/DDBJ whole genome shotgun (WGS) entry which is preliminary data.</text>
</comment>
<dbReference type="SUPFAM" id="SSF53720">
    <property type="entry name" value="ALDH-like"/>
    <property type="match status" value="1"/>
</dbReference>
<dbReference type="InterPro" id="IPR016163">
    <property type="entry name" value="Ald_DH_C"/>
</dbReference>
<gene>
    <name evidence="9" type="ORF">F0361_01975</name>
</gene>
<dbReference type="Pfam" id="PF00171">
    <property type="entry name" value="Aldedh"/>
    <property type="match status" value="1"/>
</dbReference>
<feature type="domain" description="Aldehyde dehydrogenase" evidence="8">
    <location>
        <begin position="10"/>
        <end position="426"/>
    </location>
</feature>
<reference evidence="9 10" key="1">
    <citation type="submission" date="2019-09" db="EMBL/GenBank/DDBJ databases">
        <authorList>
            <person name="Khan S.A."/>
            <person name="Jeon C.O."/>
            <person name="Chun B.H."/>
            <person name="Jeong S.E."/>
        </authorList>
    </citation>
    <scope>NUCLEOTIDE SEQUENCE [LARGE SCALE GENOMIC DNA]</scope>
    <source>
        <strain evidence="9 10">KCTC 42508</strain>
    </source>
</reference>
<dbReference type="PIRSF" id="PIRSF036492">
    <property type="entry name" value="ALDH"/>
    <property type="match status" value="1"/>
</dbReference>
<protein>
    <recommendedName>
        <fullName evidence="4">Aldehyde dehydrogenase</fullName>
    </recommendedName>
</protein>
<name>A0A5B2TVJ1_9FLAO</name>
<dbReference type="PANTHER" id="PTHR43570:SF16">
    <property type="entry name" value="ALDEHYDE DEHYDROGENASE TYPE III, ISOFORM Q"/>
    <property type="match status" value="1"/>
</dbReference>
<evidence type="ECO:0000256" key="2">
    <source>
        <dbReference type="ARBA" id="ARBA00023002"/>
    </source>
</evidence>
<dbReference type="InterPro" id="IPR016162">
    <property type="entry name" value="Ald_DH_N"/>
</dbReference>
<dbReference type="InterPro" id="IPR029510">
    <property type="entry name" value="Ald_DH_CS_GLU"/>
</dbReference>
<evidence type="ECO:0000259" key="8">
    <source>
        <dbReference type="Pfam" id="PF00171"/>
    </source>
</evidence>